<dbReference type="InterPro" id="IPR011990">
    <property type="entry name" value="TPR-like_helical_dom_sf"/>
</dbReference>
<feature type="compositionally biased region" description="Low complexity" evidence="3">
    <location>
        <begin position="916"/>
        <end position="925"/>
    </location>
</feature>
<evidence type="ECO:0000256" key="3">
    <source>
        <dbReference type="SAM" id="MobiDB-lite"/>
    </source>
</evidence>
<dbReference type="PANTHER" id="PTHR23083">
    <property type="entry name" value="TETRATRICOPEPTIDE REPEAT PROTEIN, TPR"/>
    <property type="match status" value="1"/>
</dbReference>
<feature type="compositionally biased region" description="Low complexity" evidence="3">
    <location>
        <begin position="814"/>
        <end position="829"/>
    </location>
</feature>
<name>A0A3N4LYU8_9PEZI</name>
<gene>
    <name evidence="4" type="ORF">L211DRAFT_866231</name>
</gene>
<dbReference type="InterPro" id="IPR019734">
    <property type="entry name" value="TPR_rpt"/>
</dbReference>
<sequence length="1301" mass="142103">MATAKATAAIEQLDAARCGGNWAEVPALVKQVEKRAPGKSCLALTASTEYAIHLKTTTSSNFNTPESRKYLSDLLPPLVKEVSKYSLPLPKLPSPAGGGQRADVTPEDIFQAKVTIAWIHFCIGEHHTVLDKLPGDEETPKLTGAEVLGYEYTRVALIKAIVLRGLALEFTQGDDLATALQVYKATTRIPAPAIGLYSEWRIWTEKALGRFALVAHKCWVEDEERARQQRMRAYSRASGDDELEDDEVGVAVGPTVDDYTVLFAFRSYHKHINAIHGTPSTAVKDIERGQVYRQYLRFLSALLSANFTARFAPTRRPSRATMRSYPSSLAGGVRNSSIGVVGGGLVGGIGITKDELKDEIRSIQGIYESYFMQSVGFPKADGVHVEVLEWVDLVMANWRRMGASGEYAASVIEILYRACEKTFHSPRILRHLFHTLTAVGNFKEALLSLNTYIDLVGKAKERIAKGGVEKDFDDDQTIILTIEEGIRMLCKYLNNGKRAMEIAELLEEWLEEWGVVSSEEEAAESTALHRSEEEISTISVVKPEVLCAAWRGIGVATSHWARQTVDAAKRPEIQQGAEDAFRKGLGYDGEDVDCLFGLAMVLAETRHIDDAVAIIKQALVGLSHLKSEGEELAQEPEEEEAVAREYRRLAVPFWHLLSLLLSASEEFEAALRVCDAVFEELGGEDNLRMAQTDAVDQGDPLRDMIMKMRPDEKENILEVKMTQMALVELMEGPDAAINMSDELLKLYNTLFYSNNLEEQIIKVQQAKVQQVQEQFKGLEVEDKPSRLRPISRYSKFGRSHHKKQDSSAVSVMAGNNSRPTTSGSGTSRPKSSHTPKIEITDPNGAGMAKSSTGSPSADGKLQKRVGRANSVSGGTIRRRKSLGSVKSTTSSRGGSEREPTPQVPAIQTDMKKVRRSPSLGSAAASGAGGGGNPPVPPLPTAAGPQTPSRTHIFHMHKGVKAPNAFNGVQQQTDTITVSVEDASHTTAGQALGSPTEPTSRTILPRTNRLFTLVTRTPEPVLAEQSERDKFLACLRRIWLFIAALYRRRGFFDEALQAIDEAAKIKTVNETGEADILTERGYLVLEQGKKDEALVFFETVLGWDWDHPGGIVGLCRVVLEEGGEEKEGKVITPIATGSQVGVGLQRNTVVLGPRRESIYPTPAQSSLLLKSGMFPPPTTSVNITTTAVGDSLTTPSNVNPPPPPTTTSSTSTSYDKGDLARTIARNRAYGLLSQLTKSGRGWDCSEAWFALARSYEEDGMVEKAIGVYWWCVGLEDTRPVRGWGGVGDGGGGSGRGWGARVL</sequence>
<accession>A0A3N4LYU8</accession>
<feature type="region of interest" description="Disordered" evidence="3">
    <location>
        <begin position="792"/>
        <end position="949"/>
    </location>
</feature>
<evidence type="ECO:0000256" key="1">
    <source>
        <dbReference type="ARBA" id="ARBA00002550"/>
    </source>
</evidence>
<dbReference type="Gene3D" id="1.25.40.10">
    <property type="entry name" value="Tetratricopeptide repeat domain"/>
    <property type="match status" value="1"/>
</dbReference>
<dbReference type="PANTHER" id="PTHR23083:SF464">
    <property type="entry name" value="TETRATRICOPEPTIDE REPEAT DOMAIN 7, ISOFORM A"/>
    <property type="match status" value="1"/>
</dbReference>
<evidence type="ECO:0000256" key="2">
    <source>
        <dbReference type="ARBA" id="ARBA00038251"/>
    </source>
</evidence>
<reference evidence="4 5" key="1">
    <citation type="journal article" date="2018" name="Nat. Ecol. Evol.">
        <title>Pezizomycetes genomes reveal the molecular basis of ectomycorrhizal truffle lifestyle.</title>
        <authorList>
            <person name="Murat C."/>
            <person name="Payen T."/>
            <person name="Noel B."/>
            <person name="Kuo A."/>
            <person name="Morin E."/>
            <person name="Chen J."/>
            <person name="Kohler A."/>
            <person name="Krizsan K."/>
            <person name="Balestrini R."/>
            <person name="Da Silva C."/>
            <person name="Montanini B."/>
            <person name="Hainaut M."/>
            <person name="Levati E."/>
            <person name="Barry K.W."/>
            <person name="Belfiori B."/>
            <person name="Cichocki N."/>
            <person name="Clum A."/>
            <person name="Dockter R.B."/>
            <person name="Fauchery L."/>
            <person name="Guy J."/>
            <person name="Iotti M."/>
            <person name="Le Tacon F."/>
            <person name="Lindquist E.A."/>
            <person name="Lipzen A."/>
            <person name="Malagnac F."/>
            <person name="Mello A."/>
            <person name="Molinier V."/>
            <person name="Miyauchi S."/>
            <person name="Poulain J."/>
            <person name="Riccioni C."/>
            <person name="Rubini A."/>
            <person name="Sitrit Y."/>
            <person name="Splivallo R."/>
            <person name="Traeger S."/>
            <person name="Wang M."/>
            <person name="Zifcakova L."/>
            <person name="Wipf D."/>
            <person name="Zambonelli A."/>
            <person name="Paolocci F."/>
            <person name="Nowrousian M."/>
            <person name="Ottonello S."/>
            <person name="Baldrian P."/>
            <person name="Spatafora J.W."/>
            <person name="Henrissat B."/>
            <person name="Nagy L.G."/>
            <person name="Aury J.M."/>
            <person name="Wincker P."/>
            <person name="Grigoriev I.V."/>
            <person name="Bonfante P."/>
            <person name="Martin F.M."/>
        </authorList>
    </citation>
    <scope>NUCLEOTIDE SEQUENCE [LARGE SCALE GENOMIC DNA]</scope>
    <source>
        <strain evidence="4 5">ATCC MYA-4762</strain>
    </source>
</reference>
<keyword evidence="5" id="KW-1185">Reference proteome</keyword>
<comment type="similarity">
    <text evidence="2">Belongs to the YPP1 family.</text>
</comment>
<dbReference type="InParanoid" id="A0A3N4LYU8"/>
<dbReference type="STRING" id="1051890.A0A3N4LYU8"/>
<proteinExistence type="inferred from homology"/>
<dbReference type="EMBL" id="ML121533">
    <property type="protein sequence ID" value="RPB26759.1"/>
    <property type="molecule type" value="Genomic_DNA"/>
</dbReference>
<dbReference type="InterPro" id="IPR051722">
    <property type="entry name" value="Endocytosis_PI4K-reg_protein"/>
</dbReference>
<dbReference type="SUPFAM" id="SSF48452">
    <property type="entry name" value="TPR-like"/>
    <property type="match status" value="1"/>
</dbReference>
<feature type="compositionally biased region" description="Polar residues" evidence="3">
    <location>
        <begin position="884"/>
        <end position="893"/>
    </location>
</feature>
<comment type="function">
    <text evidence="1">Involved in endocytosis.</text>
</comment>
<dbReference type="OrthoDB" id="29013at2759"/>
<organism evidence="4 5">
    <name type="scientific">Terfezia boudieri ATCC MYA-4762</name>
    <dbReference type="NCBI Taxonomy" id="1051890"/>
    <lineage>
        <taxon>Eukaryota</taxon>
        <taxon>Fungi</taxon>
        <taxon>Dikarya</taxon>
        <taxon>Ascomycota</taxon>
        <taxon>Pezizomycotina</taxon>
        <taxon>Pezizomycetes</taxon>
        <taxon>Pezizales</taxon>
        <taxon>Pezizaceae</taxon>
        <taxon>Terfezia</taxon>
    </lineage>
</organism>
<dbReference type="SMART" id="SM00028">
    <property type="entry name" value="TPR"/>
    <property type="match status" value="4"/>
</dbReference>
<feature type="region of interest" description="Disordered" evidence="3">
    <location>
        <begin position="1187"/>
        <end position="1214"/>
    </location>
</feature>
<evidence type="ECO:0000313" key="5">
    <source>
        <dbReference type="Proteomes" id="UP000267821"/>
    </source>
</evidence>
<dbReference type="Proteomes" id="UP000267821">
    <property type="component" value="Unassembled WGS sequence"/>
</dbReference>
<evidence type="ECO:0000313" key="4">
    <source>
        <dbReference type="EMBL" id="RPB26759.1"/>
    </source>
</evidence>
<protein>
    <submittedName>
        <fullName evidence="4">Uncharacterized protein</fullName>
    </submittedName>
</protein>